<dbReference type="InterPro" id="IPR005546">
    <property type="entry name" value="Autotransporte_beta"/>
</dbReference>
<reference evidence="3" key="1">
    <citation type="submission" date="2018-06" db="EMBL/GenBank/DDBJ databases">
        <authorList>
            <person name="Zhirakovskaya E."/>
        </authorList>
    </citation>
    <scope>NUCLEOTIDE SEQUENCE</scope>
</reference>
<dbReference type="SMART" id="SM00869">
    <property type="entry name" value="Autotransporter"/>
    <property type="match status" value="1"/>
</dbReference>
<dbReference type="Pfam" id="PF03797">
    <property type="entry name" value="Autotransporter"/>
    <property type="match status" value="1"/>
</dbReference>
<feature type="domain" description="Autotransporter" evidence="2">
    <location>
        <begin position="131"/>
        <end position="418"/>
    </location>
</feature>
<name>A0A3B0Y6V3_9ZZZZ</name>
<evidence type="ECO:0000256" key="1">
    <source>
        <dbReference type="SAM" id="MobiDB-lite"/>
    </source>
</evidence>
<feature type="non-terminal residue" evidence="3">
    <location>
        <position position="1"/>
    </location>
</feature>
<dbReference type="SUPFAM" id="SSF103515">
    <property type="entry name" value="Autotransporter"/>
    <property type="match status" value="1"/>
</dbReference>
<dbReference type="Gene3D" id="2.40.128.130">
    <property type="entry name" value="Autotransporter beta-domain"/>
    <property type="match status" value="1"/>
</dbReference>
<dbReference type="AlphaFoldDB" id="A0A3B0Y6V3"/>
<feature type="region of interest" description="Disordered" evidence="1">
    <location>
        <begin position="112"/>
        <end position="132"/>
    </location>
</feature>
<accession>A0A3B0Y6V3</accession>
<gene>
    <name evidence="3" type="ORF">MNBD_GAMMA10-1935</name>
</gene>
<dbReference type="EMBL" id="UOFJ01000645">
    <property type="protein sequence ID" value="VAW72133.1"/>
    <property type="molecule type" value="Genomic_DNA"/>
</dbReference>
<evidence type="ECO:0000259" key="2">
    <source>
        <dbReference type="PROSITE" id="PS51208"/>
    </source>
</evidence>
<dbReference type="InterPro" id="IPR036709">
    <property type="entry name" value="Autotransporte_beta_dom_sf"/>
</dbReference>
<proteinExistence type="predicted"/>
<sequence>NTGVCGTLRGNEVLSPDQAQMLTLCDALDAVTEAQTGPAYTALSARSITSLTSFTANSFISSLTIGDIAKRLAALRRSAARASRPSSAFLNNQTSYEGLAAMYGPSQLSGAQLSGGGASADETDENQAGGLNDNRLSGYISASTSDAEQNETSTLAGYESSTNSLLLGLDYRFAHNMFAGMAIKTLSGDIDLDANAGAVDVSNNSLSFYGSYYPSENIYLQGTLTAGQGAYDITRTMDFTLNNTQFTQVANSSPDGSGYSASLSAGYDHYFTGTGISSVMDITLAYASADIDEFSESGAQGFNLSVAEQSIESTTSKIGIQINKSISTSFGVILPEFAASWTHEFQGDGEEIIAAFTIDPSNAFSFTTDERDSDFFIFSLATSLVLPHGVMGYVQYEKVFDIVDYDVGTFNIGARIEF</sequence>
<evidence type="ECO:0000313" key="3">
    <source>
        <dbReference type="EMBL" id="VAW72133.1"/>
    </source>
</evidence>
<organism evidence="3">
    <name type="scientific">hydrothermal vent metagenome</name>
    <dbReference type="NCBI Taxonomy" id="652676"/>
    <lineage>
        <taxon>unclassified sequences</taxon>
        <taxon>metagenomes</taxon>
        <taxon>ecological metagenomes</taxon>
    </lineage>
</organism>
<dbReference type="PROSITE" id="PS51208">
    <property type="entry name" value="AUTOTRANSPORTER"/>
    <property type="match status" value="1"/>
</dbReference>
<protein>
    <recommendedName>
        <fullName evidence="2">Autotransporter domain-containing protein</fullName>
    </recommendedName>
</protein>